<accession>A0A4Q0YP78</accession>
<name>A0A4Q0YP78_9GAMM</name>
<evidence type="ECO:0000313" key="3">
    <source>
        <dbReference type="Proteomes" id="UP000290287"/>
    </source>
</evidence>
<keyword evidence="1" id="KW-0472">Membrane</keyword>
<reference evidence="2 3" key="1">
    <citation type="submission" date="2017-10" db="EMBL/GenBank/DDBJ databases">
        <title>Nyctiphanis sp. nov., isolated from the stomach of the euphausiid Nyctiphanes simplex (Hansen, 1911) in the Gulf of California.</title>
        <authorList>
            <person name="Gomez-Gil B."/>
            <person name="Aguilar-Mendez M."/>
            <person name="Lopez-Cortes A."/>
            <person name="Gomez-Gutierrez J."/>
            <person name="Roque A."/>
            <person name="Lang E."/>
            <person name="Gonzalez-Castillo A."/>
        </authorList>
    </citation>
    <scope>NUCLEOTIDE SEQUENCE [LARGE SCALE GENOMIC DNA]</scope>
    <source>
        <strain evidence="2 3">CAIM 600</strain>
    </source>
</reference>
<feature type="transmembrane region" description="Helical" evidence="1">
    <location>
        <begin position="69"/>
        <end position="92"/>
    </location>
</feature>
<keyword evidence="3" id="KW-1185">Reference proteome</keyword>
<organism evidence="2 3">
    <name type="scientific">Veronia nyctiphanis</name>
    <dbReference type="NCBI Taxonomy" id="1278244"/>
    <lineage>
        <taxon>Bacteria</taxon>
        <taxon>Pseudomonadati</taxon>
        <taxon>Pseudomonadota</taxon>
        <taxon>Gammaproteobacteria</taxon>
        <taxon>Vibrionales</taxon>
        <taxon>Vibrionaceae</taxon>
        <taxon>Veronia</taxon>
    </lineage>
</organism>
<comment type="caution">
    <text evidence="2">The sequence shown here is derived from an EMBL/GenBank/DDBJ whole genome shotgun (WGS) entry which is preliminary data.</text>
</comment>
<evidence type="ECO:0000313" key="2">
    <source>
        <dbReference type="EMBL" id="RXJ72742.1"/>
    </source>
</evidence>
<keyword evidence="1" id="KW-0812">Transmembrane</keyword>
<protein>
    <submittedName>
        <fullName evidence="2">Uncharacterized protein</fullName>
    </submittedName>
</protein>
<sequence>MGTEIIVITIANLLITAYALVVRIIHFTLVKTGVVHSDPGLAYKTHAVVILCLALLPSLAFLWVISADYVFAIGYILIIQLPIILLTMWLLMSFSAWKNITRQ</sequence>
<proteinExistence type="predicted"/>
<dbReference type="AlphaFoldDB" id="A0A4Q0YP78"/>
<dbReference type="EMBL" id="PEIB01000016">
    <property type="protein sequence ID" value="RXJ72742.1"/>
    <property type="molecule type" value="Genomic_DNA"/>
</dbReference>
<dbReference type="Proteomes" id="UP000290287">
    <property type="component" value="Unassembled WGS sequence"/>
</dbReference>
<evidence type="ECO:0000256" key="1">
    <source>
        <dbReference type="SAM" id="Phobius"/>
    </source>
</evidence>
<feature type="transmembrane region" description="Helical" evidence="1">
    <location>
        <begin position="41"/>
        <end position="63"/>
    </location>
</feature>
<gene>
    <name evidence="2" type="ORF">CS022_13990</name>
</gene>
<keyword evidence="1" id="KW-1133">Transmembrane helix</keyword>
<feature type="transmembrane region" description="Helical" evidence="1">
    <location>
        <begin position="6"/>
        <end position="29"/>
    </location>
</feature>